<protein>
    <recommendedName>
        <fullName evidence="4">RCC1-like domain-containing protein</fullName>
    </recommendedName>
</protein>
<evidence type="ECO:0000256" key="1">
    <source>
        <dbReference type="ARBA" id="ARBA00022658"/>
    </source>
</evidence>
<dbReference type="InterPro" id="IPR009091">
    <property type="entry name" value="RCC1/BLIP-II"/>
</dbReference>
<proteinExistence type="predicted"/>
<feature type="region of interest" description="Disordered" evidence="3">
    <location>
        <begin position="115"/>
        <end position="160"/>
    </location>
</feature>
<dbReference type="Gene3D" id="2.130.10.30">
    <property type="entry name" value="Regulator of chromosome condensation 1/beta-lactamase-inhibitor protein II"/>
    <property type="match status" value="2"/>
</dbReference>
<accession>A0A8J1XTI9</accession>
<evidence type="ECO:0000259" key="4">
    <source>
        <dbReference type="Pfam" id="PF25390"/>
    </source>
</evidence>
<dbReference type="PRINTS" id="PR00633">
    <property type="entry name" value="RCCNDNSATION"/>
</dbReference>
<dbReference type="InterPro" id="IPR006141">
    <property type="entry name" value="Intein_N"/>
</dbReference>
<dbReference type="Proteomes" id="UP000749559">
    <property type="component" value="Unassembled WGS sequence"/>
</dbReference>
<dbReference type="InterPro" id="IPR000408">
    <property type="entry name" value="Reg_chr_condens"/>
</dbReference>
<dbReference type="PROSITE" id="PS00626">
    <property type="entry name" value="RCC1_2"/>
    <property type="match status" value="2"/>
</dbReference>
<dbReference type="InterPro" id="IPR058923">
    <property type="entry name" value="RCC1-like_dom"/>
</dbReference>
<organism evidence="5 6">
    <name type="scientific">Owenia fusiformis</name>
    <name type="common">Polychaete worm</name>
    <dbReference type="NCBI Taxonomy" id="6347"/>
    <lineage>
        <taxon>Eukaryota</taxon>
        <taxon>Metazoa</taxon>
        <taxon>Spiralia</taxon>
        <taxon>Lophotrochozoa</taxon>
        <taxon>Annelida</taxon>
        <taxon>Polychaeta</taxon>
        <taxon>Sedentaria</taxon>
        <taxon>Canalipalpata</taxon>
        <taxon>Sabellida</taxon>
        <taxon>Oweniida</taxon>
        <taxon>Oweniidae</taxon>
        <taxon>Owenia</taxon>
    </lineage>
</organism>
<dbReference type="OrthoDB" id="5981550at2759"/>
<sequence>MDDPTEEIADGDGSHLENGGPSVAEQADFNQGFMLITGKNHLPRYPPTISLIEESEYNSANQKIDVRSQKDTKHTKNASSYHSIIPKPKSPQNHISAADHESANDLENLTLDKVENESPDRLETVPPDVVPDANDNDVLNTKTNDTPGENPNELSEDLPPLSETNVVYNDEYIFDGNDLPEDVTHLKTEKEHVDGFDEAINKDESHSAKDINLTEQIQADINEHMNSVNDELRIETSNSTEGAKTADANDAQIGESVIEMVQDAGIDNEDLERGKFLCWGSGEFYQHCHKNEKDVGGHDGIVEQFSSKYGSRIRLVSCGSSHSIVVTNGGDIYVWGNGNSGQLGCGDTRPREKPEKVRLYSKKSKNTPQVCQVACGGRHTFIVMENGHMFSFGNNFYAQLGYDFRIKKYKSNQVKPMLLETLTYRPVRQVACGEKHTLILFKDGAVATLGNNAFGQIGTGDREEAVVPKILDELREIKHIATGANHNIIVDDLGTVFVWGSGKGCGSKAKDILEPEELIWPNKRRNIIAVAAGQSHSMALTGNGNVYTWGSGVEGQLGQGHRVKFLMRPRMISCQELRHCVTHIACGDMYSAAVTEAGHLYMWGKNSHTINAARPTSEKYFSPVLVNLGSHLVSHVSCGAWHAAAITGKPVWEKLNTDSDSDQDETIQPVPPELSSDRRILTSDQKSTSPDQWETCSELTADTESDVALPEGLQREKTTMTLAEFYAPTPQCESRLQTGIPKTPDFIPKTPMIREESKTYEHDEDVRDATQVLVVTHAPVPESPELEPHIQEEETEYDRQDKQVGDTIDAEKPRSKVSFENPAENVPKPALVNTDAPNAPTVHVPAWGFQRSKTFMSNPSAIKQMSETLADKFSVPKEKTMIGGNFKNIDFLSVESIMGNKLPSGPNSGPFDTSKKSGGPKAGRTKLRRPQKSNMLNKAPDIDGSINRPALMRSRTHGPSMVASEASSTWSKNASDPSNRKSGSKSTGSSPFQLRRQVTIPPKHAQPKLQLPAKRYSKPMYSSGTSWREKKDRNILGSAPLSKQSIQHPAKDSNVTSAPILGRTDTTKTKELGAIDGMAVKKQGAEVT</sequence>
<gene>
    <name evidence="5" type="ORF">OFUS_LOCUS20819</name>
</gene>
<feature type="compositionally biased region" description="Polar residues" evidence="3">
    <location>
        <begin position="1041"/>
        <end position="1057"/>
    </location>
</feature>
<keyword evidence="6" id="KW-1185">Reference proteome</keyword>
<dbReference type="GO" id="GO:0005737">
    <property type="term" value="C:cytoplasm"/>
    <property type="evidence" value="ECO:0007669"/>
    <property type="project" value="TreeGrafter"/>
</dbReference>
<feature type="compositionally biased region" description="Low complexity" evidence="3">
    <location>
        <begin position="125"/>
        <end position="140"/>
    </location>
</feature>
<dbReference type="InterPro" id="IPR051553">
    <property type="entry name" value="Ran_GTPase-activating"/>
</dbReference>
<feature type="compositionally biased region" description="Acidic residues" evidence="3">
    <location>
        <begin position="1"/>
        <end position="10"/>
    </location>
</feature>
<dbReference type="Pfam" id="PF13540">
    <property type="entry name" value="RCC1_2"/>
    <property type="match status" value="1"/>
</dbReference>
<name>A0A8J1XTI9_OWEFU</name>
<evidence type="ECO:0000256" key="3">
    <source>
        <dbReference type="SAM" id="MobiDB-lite"/>
    </source>
</evidence>
<evidence type="ECO:0000256" key="2">
    <source>
        <dbReference type="ARBA" id="ARBA00022737"/>
    </source>
</evidence>
<keyword evidence="2" id="KW-0677">Repeat</keyword>
<feature type="compositionally biased region" description="Polar residues" evidence="3">
    <location>
        <begin position="965"/>
        <end position="992"/>
    </location>
</feature>
<dbReference type="SUPFAM" id="SSF50985">
    <property type="entry name" value="RCC1/BLIP-II"/>
    <property type="match status" value="1"/>
</dbReference>
<feature type="compositionally biased region" description="Basic and acidic residues" evidence="3">
    <location>
        <begin position="64"/>
        <end position="74"/>
    </location>
</feature>
<dbReference type="GO" id="GO:0005085">
    <property type="term" value="F:guanyl-nucleotide exchange factor activity"/>
    <property type="evidence" value="ECO:0007669"/>
    <property type="project" value="TreeGrafter"/>
</dbReference>
<dbReference type="PANTHER" id="PTHR45982:SF1">
    <property type="entry name" value="REGULATOR OF CHROMOSOME CONDENSATION"/>
    <property type="match status" value="1"/>
</dbReference>
<evidence type="ECO:0000313" key="6">
    <source>
        <dbReference type="Proteomes" id="UP000749559"/>
    </source>
</evidence>
<comment type="caution">
    <text evidence="5">The sequence shown here is derived from an EMBL/GenBank/DDBJ whole genome shotgun (WGS) entry which is preliminary data.</text>
</comment>
<dbReference type="AlphaFoldDB" id="A0A8J1XTI9"/>
<feature type="compositionally biased region" description="Polar residues" evidence="3">
    <location>
        <begin position="682"/>
        <end position="694"/>
    </location>
</feature>
<dbReference type="EMBL" id="CAIIXF020000010">
    <property type="protein sequence ID" value="CAH1796404.1"/>
    <property type="molecule type" value="Genomic_DNA"/>
</dbReference>
<evidence type="ECO:0000313" key="5">
    <source>
        <dbReference type="EMBL" id="CAH1796404.1"/>
    </source>
</evidence>
<feature type="region of interest" description="Disordered" evidence="3">
    <location>
        <begin position="1"/>
        <end position="24"/>
    </location>
</feature>
<dbReference type="PROSITE" id="PS50817">
    <property type="entry name" value="INTEIN_N_TER"/>
    <property type="match status" value="1"/>
</dbReference>
<dbReference type="PROSITE" id="PS50012">
    <property type="entry name" value="RCC1_3"/>
    <property type="match status" value="6"/>
</dbReference>
<feature type="domain" description="RCC1-like" evidence="4">
    <location>
        <begin position="272"/>
        <end position="573"/>
    </location>
</feature>
<feature type="region of interest" description="Disordered" evidence="3">
    <location>
        <begin position="655"/>
        <end position="694"/>
    </location>
</feature>
<feature type="region of interest" description="Disordered" evidence="3">
    <location>
        <begin position="901"/>
        <end position="1064"/>
    </location>
</feature>
<reference evidence="5" key="1">
    <citation type="submission" date="2022-03" db="EMBL/GenBank/DDBJ databases">
        <authorList>
            <person name="Martin C."/>
        </authorList>
    </citation>
    <scope>NUCLEOTIDE SEQUENCE</scope>
</reference>
<feature type="region of interest" description="Disordered" evidence="3">
    <location>
        <begin position="62"/>
        <end position="97"/>
    </location>
</feature>
<dbReference type="GO" id="GO:0016539">
    <property type="term" value="P:intein-mediated protein splicing"/>
    <property type="evidence" value="ECO:0007669"/>
    <property type="project" value="InterPro"/>
</dbReference>
<feature type="compositionally biased region" description="Polar residues" evidence="3">
    <location>
        <begin position="141"/>
        <end position="153"/>
    </location>
</feature>
<dbReference type="PANTHER" id="PTHR45982">
    <property type="entry name" value="REGULATOR OF CHROMOSOME CONDENSATION"/>
    <property type="match status" value="1"/>
</dbReference>
<dbReference type="Pfam" id="PF25390">
    <property type="entry name" value="WD40_RLD"/>
    <property type="match status" value="1"/>
</dbReference>
<keyword evidence="1" id="KW-0344">Guanine-nucleotide releasing factor</keyword>
<feature type="region of interest" description="Disordered" evidence="3">
    <location>
        <begin position="787"/>
        <end position="807"/>
    </location>
</feature>